<gene>
    <name evidence="1" type="ORF">IPJ27_10550</name>
</gene>
<organism evidence="1 2">
    <name type="scientific">Candidatus Accumulibacter proximus</name>
    <dbReference type="NCBI Taxonomy" id="2954385"/>
    <lineage>
        <taxon>Bacteria</taxon>
        <taxon>Pseudomonadati</taxon>
        <taxon>Pseudomonadota</taxon>
        <taxon>Betaproteobacteria</taxon>
        <taxon>Candidatus Accumulibacter</taxon>
    </lineage>
</organism>
<sequence length="196" mass="21890">VKKLFGDKHGIDKHLAFSLQFSSISREQAAALPLPGAMPSHIKAFVEGFEGILSEGEFNSPRYAYRVLFVAKTANRKGQADEVIEFVKADSALAADVNKAYAVIRETERPKHLPSGIVKLMKQEGYQRFTMHDHTTLWREADAKTAGKAFGVQVENAWYWYDTWLEFATIIAEVAKGNRAVVLSWQQKGQSRGTGT</sequence>
<feature type="non-terminal residue" evidence="1">
    <location>
        <position position="1"/>
    </location>
</feature>
<dbReference type="Proteomes" id="UP000697998">
    <property type="component" value="Unassembled WGS sequence"/>
</dbReference>
<dbReference type="EMBL" id="JADJMH010000009">
    <property type="protein sequence ID" value="MBK7675144.1"/>
    <property type="molecule type" value="Genomic_DNA"/>
</dbReference>
<proteinExistence type="predicted"/>
<comment type="caution">
    <text evidence="1">The sequence shown here is derived from an EMBL/GenBank/DDBJ whole genome shotgun (WGS) entry which is preliminary data.</text>
</comment>
<reference evidence="1 2" key="1">
    <citation type="submission" date="2020-10" db="EMBL/GenBank/DDBJ databases">
        <title>Connecting structure to function with the recovery of over 1000 high-quality activated sludge metagenome-assembled genomes encoding full-length rRNA genes using long-read sequencing.</title>
        <authorList>
            <person name="Singleton C.M."/>
            <person name="Petriglieri F."/>
            <person name="Kristensen J.M."/>
            <person name="Kirkegaard R.H."/>
            <person name="Michaelsen T.Y."/>
            <person name="Andersen M.H."/>
            <person name="Karst S.M."/>
            <person name="Dueholm M.S."/>
            <person name="Nielsen P.H."/>
            <person name="Albertsen M."/>
        </authorList>
    </citation>
    <scope>NUCLEOTIDE SEQUENCE [LARGE SCALE GENOMIC DNA]</scope>
    <source>
        <strain evidence="1">EsbW_18-Q3-R4-48_BATAC.285</strain>
    </source>
</reference>
<accession>A0A935UGX6</accession>
<protein>
    <submittedName>
        <fullName evidence="1">DUF3644 domain-containing protein</fullName>
    </submittedName>
</protein>
<name>A0A935UGX6_9PROT</name>
<evidence type="ECO:0000313" key="1">
    <source>
        <dbReference type="EMBL" id="MBK7675144.1"/>
    </source>
</evidence>
<dbReference type="AlphaFoldDB" id="A0A935UGX6"/>
<evidence type="ECO:0000313" key="2">
    <source>
        <dbReference type="Proteomes" id="UP000697998"/>
    </source>
</evidence>